<proteinExistence type="predicted"/>
<sequence length="94" mass="11001">MKAEEYEQLLDEYRRIWNNRRLGSAQTPAETLKGAIVRDLKDENTHPRARKSLKDKYYLATKRIIESSLSTDSKVMLIRLHLEIADAIQRDDAK</sequence>
<reference evidence="1 2" key="1">
    <citation type="submission" date="2015-01" db="EMBL/GenBank/DDBJ databases">
        <title>Draft genome sequences of the supercritical CO2 tolerant bacteria Bacillus subterraneus MITOT1 and Bacillus cereus MIT0214.</title>
        <authorList>
            <person name="Peet K.C."/>
            <person name="Thompson J.R."/>
        </authorList>
    </citation>
    <scope>NUCLEOTIDE SEQUENCE [LARGE SCALE GENOMIC DNA]</scope>
    <source>
        <strain evidence="1 2">MITOT1</strain>
    </source>
</reference>
<evidence type="ECO:0008006" key="3">
    <source>
        <dbReference type="Google" id="ProtNLM"/>
    </source>
</evidence>
<gene>
    <name evidence="1" type="ORF">UB32_13040</name>
</gene>
<comment type="caution">
    <text evidence="1">The sequence shown here is derived from an EMBL/GenBank/DDBJ whole genome shotgun (WGS) entry which is preliminary data.</text>
</comment>
<evidence type="ECO:0000313" key="2">
    <source>
        <dbReference type="Proteomes" id="UP000032512"/>
    </source>
</evidence>
<keyword evidence="2" id="KW-1185">Reference proteome</keyword>
<dbReference type="PATRIC" id="fig|285983.3.peg.1387"/>
<dbReference type="EMBL" id="JXIQ01000101">
    <property type="protein sequence ID" value="KIY21568.1"/>
    <property type="molecule type" value="Genomic_DNA"/>
</dbReference>
<dbReference type="Proteomes" id="UP000032512">
    <property type="component" value="Unassembled WGS sequence"/>
</dbReference>
<accession>A0A0D6ZAE6</accession>
<evidence type="ECO:0000313" key="1">
    <source>
        <dbReference type="EMBL" id="KIY21568.1"/>
    </source>
</evidence>
<organism evidence="1 2">
    <name type="scientific">Mesobacillus subterraneus</name>
    <dbReference type="NCBI Taxonomy" id="285983"/>
    <lineage>
        <taxon>Bacteria</taxon>
        <taxon>Bacillati</taxon>
        <taxon>Bacillota</taxon>
        <taxon>Bacilli</taxon>
        <taxon>Bacillales</taxon>
        <taxon>Bacillaceae</taxon>
        <taxon>Mesobacillus</taxon>
    </lineage>
</organism>
<dbReference type="AlphaFoldDB" id="A0A0D6ZAE6"/>
<dbReference type="RefSeq" id="WP_044394391.1">
    <property type="nucleotide sequence ID" value="NZ_JXIQ01000101.1"/>
</dbReference>
<name>A0A0D6ZAE6_9BACI</name>
<protein>
    <recommendedName>
        <fullName evidence="3">YojE</fullName>
    </recommendedName>
</protein>
<dbReference type="OrthoDB" id="2454083at2"/>